<evidence type="ECO:0000256" key="1">
    <source>
        <dbReference type="SAM" id="Phobius"/>
    </source>
</evidence>
<gene>
    <name evidence="3" type="ORF">A2855_01300</name>
</gene>
<evidence type="ECO:0000313" key="4">
    <source>
        <dbReference type="Proteomes" id="UP000179059"/>
    </source>
</evidence>
<dbReference type="STRING" id="1798647.A2855_01300"/>
<evidence type="ECO:0000313" key="3">
    <source>
        <dbReference type="EMBL" id="OGY98649.1"/>
    </source>
</evidence>
<feature type="transmembrane region" description="Helical" evidence="1">
    <location>
        <begin position="20"/>
        <end position="39"/>
    </location>
</feature>
<dbReference type="AlphaFoldDB" id="A0A1G2CD02"/>
<keyword evidence="1" id="KW-1133">Transmembrane helix</keyword>
<evidence type="ECO:0000259" key="2">
    <source>
        <dbReference type="Pfam" id="PF14478"/>
    </source>
</evidence>
<proteinExistence type="predicted"/>
<name>A0A1G2CD02_9BACT</name>
<dbReference type="Gene3D" id="2.170.130.30">
    <property type="match status" value="1"/>
</dbReference>
<protein>
    <recommendedName>
        <fullName evidence="2">Transcobalamin-like C-terminal domain-containing protein</fullName>
    </recommendedName>
</protein>
<keyword evidence="1" id="KW-0472">Membrane</keyword>
<sequence>MKVRNSEHLEIQEPSWKILGVLLCLTLVIVIIGIAFPFGPRPTPQSVSVSQSAGNVNVIVTAGVESVLDASMPATASSTAFDVLRAAAELQNVALEYKVYPGMGVLVTQIGNGKNGDGGAYWQYWVNGAYAQVAADQMAVKAGDKIEWKLAASEQ</sequence>
<reference evidence="3 4" key="1">
    <citation type="journal article" date="2016" name="Nat. Commun.">
        <title>Thousands of microbial genomes shed light on interconnected biogeochemical processes in an aquifer system.</title>
        <authorList>
            <person name="Anantharaman K."/>
            <person name="Brown C.T."/>
            <person name="Hug L.A."/>
            <person name="Sharon I."/>
            <person name="Castelle C.J."/>
            <person name="Probst A.J."/>
            <person name="Thomas B.C."/>
            <person name="Singh A."/>
            <person name="Wilkins M.J."/>
            <person name="Karaoz U."/>
            <person name="Brodie E.L."/>
            <person name="Williams K.H."/>
            <person name="Hubbard S.S."/>
            <person name="Banfield J.F."/>
        </authorList>
    </citation>
    <scope>NUCLEOTIDE SEQUENCE [LARGE SCALE GENOMIC DNA]</scope>
</reference>
<dbReference type="Pfam" id="PF14478">
    <property type="entry name" value="DUF4430"/>
    <property type="match status" value="1"/>
</dbReference>
<dbReference type="EMBL" id="MHKX01000004">
    <property type="protein sequence ID" value="OGY98649.1"/>
    <property type="molecule type" value="Genomic_DNA"/>
</dbReference>
<comment type="caution">
    <text evidence="3">The sequence shown here is derived from an EMBL/GenBank/DDBJ whole genome shotgun (WGS) entry which is preliminary data.</text>
</comment>
<dbReference type="InterPro" id="IPR027954">
    <property type="entry name" value="Transcobalamin-like_C"/>
</dbReference>
<keyword evidence="1" id="KW-0812">Transmembrane</keyword>
<organism evidence="3 4">
    <name type="scientific">Candidatus Liptonbacteria bacterium RIFCSPHIGHO2_01_FULL_57_28</name>
    <dbReference type="NCBI Taxonomy" id="1798647"/>
    <lineage>
        <taxon>Bacteria</taxon>
        <taxon>Candidatus Liptoniibacteriota</taxon>
    </lineage>
</organism>
<feature type="domain" description="Transcobalamin-like C-terminal" evidence="2">
    <location>
        <begin position="78"/>
        <end position="150"/>
    </location>
</feature>
<dbReference type="Proteomes" id="UP000179059">
    <property type="component" value="Unassembled WGS sequence"/>
</dbReference>
<accession>A0A1G2CD02</accession>